<dbReference type="EMBL" id="BK015288">
    <property type="protein sequence ID" value="DAD99575.1"/>
    <property type="molecule type" value="Genomic_DNA"/>
</dbReference>
<reference evidence="1" key="1">
    <citation type="journal article" date="2021" name="Proc. Natl. Acad. Sci. U.S.A.">
        <title>A Catalog of Tens of Thousands of Viruses from Human Metagenomes Reveals Hidden Associations with Chronic Diseases.</title>
        <authorList>
            <person name="Tisza M.J."/>
            <person name="Buck C.B."/>
        </authorList>
    </citation>
    <scope>NUCLEOTIDE SEQUENCE</scope>
    <source>
        <strain evidence="1">Ctobd83</strain>
    </source>
</reference>
<evidence type="ECO:0000313" key="1">
    <source>
        <dbReference type="EMBL" id="DAD99575.1"/>
    </source>
</evidence>
<name>A0A8S5NYT1_9CAUD</name>
<protein>
    <submittedName>
        <fullName evidence="1">Uncharacterized protein</fullName>
    </submittedName>
</protein>
<accession>A0A8S5NYT1</accession>
<proteinExistence type="predicted"/>
<sequence>MTWYERIIAAHRAVTDAVSHAARVKSDRYFVWQEDGSNDLAGDNGHGERAVTGTTDLYTKQELDPWADALGESFDAHGISWALNSVQYEADTGFYHYEWVWEAL</sequence>
<organism evidence="1">
    <name type="scientific">Siphoviridae sp. ctobd83</name>
    <dbReference type="NCBI Taxonomy" id="2825670"/>
    <lineage>
        <taxon>Viruses</taxon>
        <taxon>Duplodnaviria</taxon>
        <taxon>Heunggongvirae</taxon>
        <taxon>Uroviricota</taxon>
        <taxon>Caudoviricetes</taxon>
    </lineage>
</organism>